<gene>
    <name evidence="1" type="ORF">KDW03_01495</name>
</gene>
<dbReference type="InterPro" id="IPR012460">
    <property type="entry name" value="DUF1667"/>
</dbReference>
<dbReference type="SUPFAM" id="SSF53706">
    <property type="entry name" value="Formate dehydrogenase/DMSO reductase, domains 1-3"/>
    <property type="match status" value="1"/>
</dbReference>
<keyword evidence="2" id="KW-1185">Reference proteome</keyword>
<name>A0AAX3BEG4_9SPIR</name>
<dbReference type="Pfam" id="PF07892">
    <property type="entry name" value="DUF1667"/>
    <property type="match status" value="1"/>
</dbReference>
<dbReference type="EMBL" id="CP073355">
    <property type="protein sequence ID" value="URA10503.1"/>
    <property type="molecule type" value="Genomic_DNA"/>
</dbReference>
<reference evidence="1" key="1">
    <citation type="submission" date="2021-04" db="EMBL/GenBank/DDBJ databases">
        <authorList>
            <person name="Postec A."/>
        </authorList>
    </citation>
    <scope>NUCLEOTIDE SEQUENCE</scope>
    <source>
        <strain evidence="1">F1F22</strain>
    </source>
</reference>
<evidence type="ECO:0000313" key="1">
    <source>
        <dbReference type="EMBL" id="URA10503.1"/>
    </source>
</evidence>
<dbReference type="InterPro" id="IPR036593">
    <property type="entry name" value="CPE0013-like_sf"/>
</dbReference>
<evidence type="ECO:0000313" key="2">
    <source>
        <dbReference type="Proteomes" id="UP001056539"/>
    </source>
</evidence>
<accession>A0AAX3BEG4</accession>
<dbReference type="Gene3D" id="3.10.530.10">
    <property type="entry name" value="CPE0013-like"/>
    <property type="match status" value="1"/>
</dbReference>
<dbReference type="PANTHER" id="PTHR39450">
    <property type="entry name" value="MOLYBDOPTERIN OXIDOREDUCTASE, 4FE-4S CLUSTER-BINDING SUBUNIT"/>
    <property type="match status" value="1"/>
</dbReference>
<reference evidence="1" key="2">
    <citation type="submission" date="2022-06" db="EMBL/GenBank/DDBJ databases">
        <title>Thermospira aquatica gen. nov., sp. nov.</title>
        <authorList>
            <person name="Ben Ali Gam Z."/>
            <person name="Labat M."/>
        </authorList>
    </citation>
    <scope>NUCLEOTIDE SEQUENCE</scope>
    <source>
        <strain evidence="1">F1F22</strain>
    </source>
</reference>
<dbReference type="AlphaFoldDB" id="A0AAX3BEG4"/>
<protein>
    <submittedName>
        <fullName evidence="1">DUF1667 domain-containing protein</fullName>
    </submittedName>
</protein>
<dbReference type="PANTHER" id="PTHR39450:SF1">
    <property type="entry name" value="DUF1667 DOMAIN-CONTAINING PROTEIN"/>
    <property type="match status" value="1"/>
</dbReference>
<dbReference type="SUPFAM" id="SSF160148">
    <property type="entry name" value="CPE0013-like"/>
    <property type="match status" value="1"/>
</dbReference>
<organism evidence="1 2">
    <name type="scientific">Thermospira aquatica</name>
    <dbReference type="NCBI Taxonomy" id="2828656"/>
    <lineage>
        <taxon>Bacteria</taxon>
        <taxon>Pseudomonadati</taxon>
        <taxon>Spirochaetota</taxon>
        <taxon>Spirochaetia</taxon>
        <taxon>Brevinematales</taxon>
        <taxon>Thermospiraceae</taxon>
        <taxon>Thermospira</taxon>
    </lineage>
</organism>
<dbReference type="KEGG" id="taqu:KDW03_01495"/>
<dbReference type="RefSeq" id="WP_271435630.1">
    <property type="nucleotide sequence ID" value="NZ_CP073355.1"/>
</dbReference>
<sequence length="124" mass="14040">MMHEIYCLRCPRGCLLQVEMNGDVLISVKGNSCRMGEEFAIQEVNDPRRLFTSLVRVTGGKTPLVPVVTSAPVPRREIFEWAKLCRKLVVRAPVRVEEIVAQNPFGNGIDLVTTWFVEEENVCH</sequence>
<dbReference type="Proteomes" id="UP001056539">
    <property type="component" value="Chromosome"/>
</dbReference>
<proteinExistence type="predicted"/>